<proteinExistence type="predicted"/>
<reference evidence="1" key="1">
    <citation type="submission" date="2022-07" db="EMBL/GenBank/DDBJ databases">
        <title>Genome analysis of Parmales, a sister group of diatoms, reveals the evolutionary specialization of diatoms from phago-mixotrophs to photoautotrophs.</title>
        <authorList>
            <person name="Ban H."/>
            <person name="Sato S."/>
            <person name="Yoshikawa S."/>
            <person name="Kazumasa Y."/>
            <person name="Nakamura Y."/>
            <person name="Ichinomiya M."/>
            <person name="Saitoh K."/>
            <person name="Sato N."/>
            <person name="Blanc-Mathieu R."/>
            <person name="Endo H."/>
            <person name="Kuwata A."/>
            <person name="Ogata H."/>
        </authorList>
    </citation>
    <scope>NUCLEOTIDE SEQUENCE</scope>
</reference>
<evidence type="ECO:0000313" key="1">
    <source>
        <dbReference type="EMBL" id="GMH56902.1"/>
    </source>
</evidence>
<comment type="caution">
    <text evidence="1">The sequence shown here is derived from an EMBL/GenBank/DDBJ whole genome shotgun (WGS) entry which is preliminary data.</text>
</comment>
<evidence type="ECO:0000313" key="2">
    <source>
        <dbReference type="Proteomes" id="UP001165082"/>
    </source>
</evidence>
<organism evidence="1 2">
    <name type="scientific">Triparma retinervis</name>
    <dbReference type="NCBI Taxonomy" id="2557542"/>
    <lineage>
        <taxon>Eukaryota</taxon>
        <taxon>Sar</taxon>
        <taxon>Stramenopiles</taxon>
        <taxon>Ochrophyta</taxon>
        <taxon>Bolidophyceae</taxon>
        <taxon>Parmales</taxon>
        <taxon>Triparmaceae</taxon>
        <taxon>Triparma</taxon>
    </lineage>
</organism>
<dbReference type="AlphaFoldDB" id="A0A9W6ZT75"/>
<feature type="non-terminal residue" evidence="1">
    <location>
        <position position="114"/>
    </location>
</feature>
<protein>
    <submittedName>
        <fullName evidence="1">Uncharacterized protein</fullName>
    </submittedName>
</protein>
<keyword evidence="2" id="KW-1185">Reference proteome</keyword>
<gene>
    <name evidence="1" type="ORF">TrRE_jg2545</name>
</gene>
<name>A0A9W6ZT75_9STRA</name>
<dbReference type="EMBL" id="BRXZ01002204">
    <property type="protein sequence ID" value="GMH56902.1"/>
    <property type="molecule type" value="Genomic_DNA"/>
</dbReference>
<dbReference type="Proteomes" id="UP001165082">
    <property type="component" value="Unassembled WGS sequence"/>
</dbReference>
<sequence>MDSGSIIRDIARTQHTAQTVLGTPRPMSWTDIVNTLINTKNPRYSARLDLLDTVVCEHGVPEAYFATDPKSGVVYKKAKRFTKLKMIYKEFSRIALDSKTLAGSSNPFSDPSQG</sequence>
<accession>A0A9W6ZT75</accession>